<keyword evidence="4" id="KW-0804">Transcription</keyword>
<evidence type="ECO:0000259" key="5">
    <source>
        <dbReference type="PROSITE" id="PS50931"/>
    </source>
</evidence>
<dbReference type="Gene3D" id="3.40.190.10">
    <property type="entry name" value="Periplasmic binding protein-like II"/>
    <property type="match status" value="2"/>
</dbReference>
<comment type="similarity">
    <text evidence="1">Belongs to the LysR transcriptional regulatory family.</text>
</comment>
<dbReference type="InterPro" id="IPR005119">
    <property type="entry name" value="LysR_subst-bd"/>
</dbReference>
<dbReference type="Proteomes" id="UP000540568">
    <property type="component" value="Unassembled WGS sequence"/>
</dbReference>
<protein>
    <submittedName>
        <fullName evidence="6">Molybdate transport repressor ModE-like protein</fullName>
    </submittedName>
</protein>
<proteinExistence type="inferred from homology"/>
<accession>A0A7W3JAB7</accession>
<dbReference type="PANTHER" id="PTHR30346">
    <property type="entry name" value="TRANSCRIPTIONAL DUAL REGULATOR HCAR-RELATED"/>
    <property type="match status" value="1"/>
</dbReference>
<reference evidence="6 7" key="1">
    <citation type="submission" date="2020-07" db="EMBL/GenBank/DDBJ databases">
        <title>Sequencing the genomes of 1000 actinobacteria strains.</title>
        <authorList>
            <person name="Klenk H.-P."/>
        </authorList>
    </citation>
    <scope>NUCLEOTIDE SEQUENCE [LARGE SCALE GENOMIC DNA]</scope>
    <source>
        <strain evidence="6 7">DSM 44121</strain>
    </source>
</reference>
<gene>
    <name evidence="6" type="ORF">FHX71_003119</name>
</gene>
<feature type="domain" description="HTH lysR-type" evidence="5">
    <location>
        <begin position="2"/>
        <end position="59"/>
    </location>
</feature>
<dbReference type="InterPro" id="IPR000847">
    <property type="entry name" value="LysR_HTH_N"/>
</dbReference>
<dbReference type="InterPro" id="IPR036388">
    <property type="entry name" value="WH-like_DNA-bd_sf"/>
</dbReference>
<dbReference type="SUPFAM" id="SSF53850">
    <property type="entry name" value="Periplasmic binding protein-like II"/>
    <property type="match status" value="1"/>
</dbReference>
<evidence type="ECO:0000256" key="3">
    <source>
        <dbReference type="ARBA" id="ARBA00023125"/>
    </source>
</evidence>
<dbReference type="Gene3D" id="1.10.10.10">
    <property type="entry name" value="Winged helix-like DNA-binding domain superfamily/Winged helix DNA-binding domain"/>
    <property type="match status" value="1"/>
</dbReference>
<evidence type="ECO:0000256" key="2">
    <source>
        <dbReference type="ARBA" id="ARBA00023015"/>
    </source>
</evidence>
<comment type="caution">
    <text evidence="6">The sequence shown here is derived from an EMBL/GenBank/DDBJ whole genome shotgun (WGS) entry which is preliminary data.</text>
</comment>
<keyword evidence="3" id="KW-0238">DNA-binding</keyword>
<evidence type="ECO:0000256" key="1">
    <source>
        <dbReference type="ARBA" id="ARBA00009437"/>
    </source>
</evidence>
<dbReference type="Pfam" id="PF00126">
    <property type="entry name" value="HTH_1"/>
    <property type="match status" value="1"/>
</dbReference>
<keyword evidence="7" id="KW-1185">Reference proteome</keyword>
<keyword evidence="2" id="KW-0805">Transcription regulation</keyword>
<evidence type="ECO:0000256" key="4">
    <source>
        <dbReference type="ARBA" id="ARBA00023163"/>
    </source>
</evidence>
<sequence length="301" mass="32247">MLNPRRLEILRAVLAAGSINQAARNLSYSPATISQHMSALARETGLVLFEKQGRGIVATDDARHLADQAQALLADFGRLERVVADLRGGQGQHLAVACFASAAEQWMPAVVRAVRALQPNLTVEISLNEPVDGRGRRLPDLDVRTEPAGGTEVHLDGYARHELTVEGFVAVLPEAHPLAAEPEVSLGDLAGEPWIDYDIYDSPIGQIVLSACNAAGFIPRFAARLDDHRAALRLVAAGIGVTVLPRLAVTRLPDGLVARPVVRPAVARRIVVHARRDPRRAALLGHAVARLRAGARETDAA</sequence>
<dbReference type="Pfam" id="PF03466">
    <property type="entry name" value="LysR_substrate"/>
    <property type="match status" value="1"/>
</dbReference>
<name>A0A7W3JAB7_9MICO</name>
<dbReference type="SUPFAM" id="SSF46785">
    <property type="entry name" value="Winged helix' DNA-binding domain"/>
    <property type="match status" value="1"/>
</dbReference>
<dbReference type="GO" id="GO:0003700">
    <property type="term" value="F:DNA-binding transcription factor activity"/>
    <property type="evidence" value="ECO:0007669"/>
    <property type="project" value="InterPro"/>
</dbReference>
<dbReference type="PANTHER" id="PTHR30346:SF29">
    <property type="entry name" value="LYSR SUBSTRATE-BINDING"/>
    <property type="match status" value="1"/>
</dbReference>
<dbReference type="InterPro" id="IPR011991">
    <property type="entry name" value="ArsR-like_HTH"/>
</dbReference>
<dbReference type="AlphaFoldDB" id="A0A7W3JAB7"/>
<evidence type="ECO:0000313" key="7">
    <source>
        <dbReference type="Proteomes" id="UP000540568"/>
    </source>
</evidence>
<organism evidence="6 7">
    <name type="scientific">Promicromonospora sukumoe</name>
    <dbReference type="NCBI Taxonomy" id="88382"/>
    <lineage>
        <taxon>Bacteria</taxon>
        <taxon>Bacillati</taxon>
        <taxon>Actinomycetota</taxon>
        <taxon>Actinomycetes</taxon>
        <taxon>Micrococcales</taxon>
        <taxon>Promicromonosporaceae</taxon>
        <taxon>Promicromonospora</taxon>
    </lineage>
</organism>
<dbReference type="GO" id="GO:0003677">
    <property type="term" value="F:DNA binding"/>
    <property type="evidence" value="ECO:0007669"/>
    <property type="project" value="UniProtKB-KW"/>
</dbReference>
<evidence type="ECO:0000313" key="6">
    <source>
        <dbReference type="EMBL" id="MBA8809177.1"/>
    </source>
</evidence>
<dbReference type="CDD" id="cd00090">
    <property type="entry name" value="HTH_ARSR"/>
    <property type="match status" value="1"/>
</dbReference>
<dbReference type="PROSITE" id="PS50931">
    <property type="entry name" value="HTH_LYSR"/>
    <property type="match status" value="1"/>
</dbReference>
<dbReference type="EMBL" id="JACGWV010000001">
    <property type="protein sequence ID" value="MBA8809177.1"/>
    <property type="molecule type" value="Genomic_DNA"/>
</dbReference>
<dbReference type="GO" id="GO:0032993">
    <property type="term" value="C:protein-DNA complex"/>
    <property type="evidence" value="ECO:0007669"/>
    <property type="project" value="TreeGrafter"/>
</dbReference>
<dbReference type="InterPro" id="IPR036390">
    <property type="entry name" value="WH_DNA-bd_sf"/>
</dbReference>
<dbReference type="RefSeq" id="WP_182617861.1">
    <property type="nucleotide sequence ID" value="NZ_BAAATF010000003.1"/>
</dbReference>